<evidence type="ECO:0000256" key="5">
    <source>
        <dbReference type="ARBA" id="ARBA00022519"/>
    </source>
</evidence>
<evidence type="ECO:0000256" key="8">
    <source>
        <dbReference type="ARBA" id="ARBA00023136"/>
    </source>
</evidence>
<evidence type="ECO:0000313" key="10">
    <source>
        <dbReference type="EMBL" id="BBO22509.1"/>
    </source>
</evidence>
<dbReference type="KEGG" id="npy:NPRO_01040"/>
<dbReference type="SUPFAM" id="SSF54523">
    <property type="entry name" value="Pili subunits"/>
    <property type="match status" value="1"/>
</dbReference>
<organism evidence="10 11">
    <name type="scientific">Candidatus Nitrosymbiomonas proteolyticus</name>
    <dbReference type="NCBI Taxonomy" id="2608984"/>
    <lineage>
        <taxon>Bacteria</taxon>
        <taxon>Bacillati</taxon>
        <taxon>Armatimonadota</taxon>
        <taxon>Armatimonadota incertae sedis</taxon>
        <taxon>Candidatus Nitrosymbiomonas</taxon>
    </lineage>
</organism>
<evidence type="ECO:0000256" key="2">
    <source>
        <dbReference type="ARBA" id="ARBA00008358"/>
    </source>
</evidence>
<evidence type="ECO:0000256" key="1">
    <source>
        <dbReference type="ARBA" id="ARBA00004377"/>
    </source>
</evidence>
<dbReference type="Pfam" id="PF07963">
    <property type="entry name" value="N_methyl"/>
    <property type="match status" value="1"/>
</dbReference>
<keyword evidence="4" id="KW-0488">Methylation</keyword>
<dbReference type="PANTHER" id="PTHR38779">
    <property type="entry name" value="TYPE II SECRETION SYSTEM PROTEIN I-RELATED"/>
    <property type="match status" value="1"/>
</dbReference>
<evidence type="ECO:0000256" key="3">
    <source>
        <dbReference type="ARBA" id="ARBA00022475"/>
    </source>
</evidence>
<gene>
    <name evidence="10" type="ORF">NPRO_01040</name>
</gene>
<dbReference type="GO" id="GO:0015627">
    <property type="term" value="C:type II protein secretion system complex"/>
    <property type="evidence" value="ECO:0007669"/>
    <property type="project" value="InterPro"/>
</dbReference>
<comment type="subcellular location">
    <subcellularLocation>
        <location evidence="1">Cell inner membrane</location>
        <topology evidence="1">Single-pass membrane protein</topology>
    </subcellularLocation>
</comment>
<keyword evidence="6 9" id="KW-0812">Transmembrane</keyword>
<dbReference type="AlphaFoldDB" id="A0A809R4R5"/>
<evidence type="ECO:0000256" key="9">
    <source>
        <dbReference type="SAM" id="Phobius"/>
    </source>
</evidence>
<keyword evidence="7 9" id="KW-1133">Transmembrane helix</keyword>
<dbReference type="PROSITE" id="PS00409">
    <property type="entry name" value="PROKAR_NTER_METHYL"/>
    <property type="match status" value="1"/>
</dbReference>
<feature type="transmembrane region" description="Helical" evidence="9">
    <location>
        <begin position="12"/>
        <end position="33"/>
    </location>
</feature>
<reference evidence="10" key="1">
    <citation type="journal article" name="DNA Res.">
        <title>The physiological potential of anammox bacteria as revealed by their core genome structure.</title>
        <authorList>
            <person name="Okubo T."/>
            <person name="Toyoda A."/>
            <person name="Fukuhara K."/>
            <person name="Uchiyama I."/>
            <person name="Harigaya Y."/>
            <person name="Kuroiwa M."/>
            <person name="Suzuki T."/>
            <person name="Murakami Y."/>
            <person name="Suwa Y."/>
            <person name="Takami H."/>
        </authorList>
    </citation>
    <scope>NUCLEOTIDE SEQUENCE</scope>
    <source>
        <strain evidence="10">317325-2</strain>
    </source>
</reference>
<dbReference type="NCBIfam" id="TIGR02532">
    <property type="entry name" value="IV_pilin_GFxxxE"/>
    <property type="match status" value="1"/>
</dbReference>
<sequence length="131" mass="14140">MRIRGFTLVELIVTLAVVGLGITAVLGALGGMIRSDTILRERETLQRLAIQKLEELRSTRDYRLSALSGDLEDYGFPTYEWSAQVDPTGVENLEALTVTIVASPGGKQMEEVAYALIYEPPVDAGTGEGGP</sequence>
<proteinExistence type="inferred from homology"/>
<accession>A0A809R4R5</accession>
<keyword evidence="8 9" id="KW-0472">Membrane</keyword>
<dbReference type="GO" id="GO:0015628">
    <property type="term" value="P:protein secretion by the type II secretion system"/>
    <property type="evidence" value="ECO:0007669"/>
    <property type="project" value="InterPro"/>
</dbReference>
<name>A0A809R4R5_9BACT</name>
<dbReference type="PANTHER" id="PTHR38779:SF2">
    <property type="entry name" value="TYPE II SECRETION SYSTEM PROTEIN I-RELATED"/>
    <property type="match status" value="1"/>
</dbReference>
<evidence type="ECO:0000256" key="4">
    <source>
        <dbReference type="ARBA" id="ARBA00022481"/>
    </source>
</evidence>
<protein>
    <submittedName>
        <fullName evidence="10">Type II secretion system protein I</fullName>
    </submittedName>
</protein>
<evidence type="ECO:0000256" key="7">
    <source>
        <dbReference type="ARBA" id="ARBA00022989"/>
    </source>
</evidence>
<evidence type="ECO:0000256" key="6">
    <source>
        <dbReference type="ARBA" id="ARBA00022692"/>
    </source>
</evidence>
<dbReference type="Proteomes" id="UP000662873">
    <property type="component" value="Chromosome"/>
</dbReference>
<comment type="similarity">
    <text evidence="2">Belongs to the GSP I family.</text>
</comment>
<evidence type="ECO:0000313" key="11">
    <source>
        <dbReference type="Proteomes" id="UP000662873"/>
    </source>
</evidence>
<keyword evidence="5" id="KW-0997">Cell inner membrane</keyword>
<dbReference type="InterPro" id="IPR010052">
    <property type="entry name" value="T2SS_protein-GspI"/>
</dbReference>
<dbReference type="InterPro" id="IPR045584">
    <property type="entry name" value="Pilin-like"/>
</dbReference>
<keyword evidence="3" id="KW-1003">Cell membrane</keyword>
<dbReference type="GO" id="GO:0005886">
    <property type="term" value="C:plasma membrane"/>
    <property type="evidence" value="ECO:0007669"/>
    <property type="project" value="UniProtKB-SubCell"/>
</dbReference>
<dbReference type="InterPro" id="IPR012902">
    <property type="entry name" value="N_methyl_site"/>
</dbReference>
<dbReference type="EMBL" id="AP021858">
    <property type="protein sequence ID" value="BBO22509.1"/>
    <property type="molecule type" value="Genomic_DNA"/>
</dbReference>